<proteinExistence type="predicted"/>
<dbReference type="Proteomes" id="UP000236000">
    <property type="component" value="Unassembled WGS sequence"/>
</dbReference>
<evidence type="ECO:0000313" key="2">
    <source>
        <dbReference type="EMBL" id="PNC19864.1"/>
    </source>
</evidence>
<dbReference type="RefSeq" id="WP_102712141.1">
    <property type="nucleotide sequence ID" value="NZ_PJKA01000003.1"/>
</dbReference>
<gene>
    <name evidence="2" type="ORF">CXU22_02300</name>
</gene>
<sequence>MTIIYPGQYFACAWEEAYWGDARVYWEMLFPENPPFTYACIYLGSFDQEFGFYLDGNELHWAQSTGLQSMQMLSQKPVVDLQTMDVLRGVQLLMHLWAPAGGTLLDGWDWLVKVNPGSVLGKGEETQYVFRSEDGVRIMAAFVESVVNPFVYSRWYVRRGRRALSPALAEALRQTWDKAVTGRTCSMRVYRAFLQGLDGNYCYFRGASGPVGEDLCCNSGKMKASMMDLVHGLIDMMMMDDLNPETERWLTEQCAMVRRNALELGDGLPPMASDEWAQRFADRFFDGLEKKRDAANRKKELEEQGLVVPREEKKDTEELAQQEEKKDERKEAVERARYAKGHRERFFHPLEKNPLWNDLFPGGSEGKAGALWFGENGLTGFYLDGTVMARASSRNLNPAQMYCNWFFEGTPERRLIPYEGEPLWEGAGDVGWDYSPRVKREWTDMGKGLSRLISRVLDHAVSGEIAAGKAAGDSDPDSVDMVIIRGTDGKTRILTPQEEGFETMEKLLECAYSAYQDESVKDSAGYIMKHDDVLRGKTPPAEGYPRKECFGINGSRFNW</sequence>
<feature type="region of interest" description="Disordered" evidence="1">
    <location>
        <begin position="300"/>
        <end position="334"/>
    </location>
</feature>
<evidence type="ECO:0000256" key="1">
    <source>
        <dbReference type="SAM" id="MobiDB-lite"/>
    </source>
</evidence>
<accession>A0A2N8HGL4</accession>
<reference evidence="2 3" key="1">
    <citation type="journal article" date="2017" name="BMC Genomics">
        <title>Genome sequencing of 39 Akkermansia muciniphila isolates reveals its population structure, genomic and functional diverisity, and global distribution in mammalian gut microbiotas.</title>
        <authorList>
            <person name="Guo X."/>
            <person name="Li S."/>
            <person name="Zhang J."/>
            <person name="Wu F."/>
            <person name="Li X."/>
            <person name="Wu D."/>
            <person name="Zhang M."/>
            <person name="Ou Z."/>
            <person name="Jie Z."/>
            <person name="Yan Q."/>
            <person name="Li P."/>
            <person name="Yi J."/>
            <person name="Peng Y."/>
        </authorList>
    </citation>
    <scope>NUCLEOTIDE SEQUENCE [LARGE SCALE GENOMIC DNA]</scope>
    <source>
        <strain evidence="2 3">GP24</strain>
    </source>
</reference>
<name>A0A2N8HGL4_9BACT</name>
<feature type="compositionally biased region" description="Basic and acidic residues" evidence="1">
    <location>
        <begin position="309"/>
        <end position="334"/>
    </location>
</feature>
<evidence type="ECO:0000313" key="3">
    <source>
        <dbReference type="Proteomes" id="UP000236000"/>
    </source>
</evidence>
<dbReference type="AlphaFoldDB" id="A0A2N8HGL4"/>
<protein>
    <submittedName>
        <fullName evidence="2">Uncharacterized protein</fullName>
    </submittedName>
</protein>
<organism evidence="2 3">
    <name type="scientific">Akkermansia muciniphila</name>
    <dbReference type="NCBI Taxonomy" id="239935"/>
    <lineage>
        <taxon>Bacteria</taxon>
        <taxon>Pseudomonadati</taxon>
        <taxon>Verrucomicrobiota</taxon>
        <taxon>Verrucomicrobiia</taxon>
        <taxon>Verrucomicrobiales</taxon>
        <taxon>Akkermansiaceae</taxon>
        <taxon>Akkermansia</taxon>
    </lineage>
</organism>
<dbReference type="EMBL" id="PJKA01000003">
    <property type="protein sequence ID" value="PNC19864.1"/>
    <property type="molecule type" value="Genomic_DNA"/>
</dbReference>
<comment type="caution">
    <text evidence="2">The sequence shown here is derived from an EMBL/GenBank/DDBJ whole genome shotgun (WGS) entry which is preliminary data.</text>
</comment>